<keyword evidence="11" id="KW-1185">Reference proteome</keyword>
<feature type="transmembrane region" description="Helical" evidence="7">
    <location>
        <begin position="318"/>
        <end position="341"/>
    </location>
</feature>
<dbReference type="GO" id="GO:0004824">
    <property type="term" value="F:lysine-tRNA ligase activity"/>
    <property type="evidence" value="ECO:0007669"/>
    <property type="project" value="UniProtKB-EC"/>
</dbReference>
<evidence type="ECO:0000256" key="4">
    <source>
        <dbReference type="ARBA" id="ARBA00022989"/>
    </source>
</evidence>
<gene>
    <name evidence="10" type="ORF">F4556_004574</name>
</gene>
<accession>A0A7W7SEK0</accession>
<protein>
    <submittedName>
        <fullName evidence="10">Lysyl-tRNA synthetase class 2</fullName>
        <ecNumber evidence="10">6.1.1.6</ecNumber>
    </submittedName>
</protein>
<dbReference type="GO" id="GO:0005886">
    <property type="term" value="C:plasma membrane"/>
    <property type="evidence" value="ECO:0007669"/>
    <property type="project" value="UniProtKB-SubCell"/>
</dbReference>
<keyword evidence="3 7" id="KW-0812">Transmembrane</keyword>
<keyword evidence="5 7" id="KW-0472">Membrane</keyword>
<feature type="region of interest" description="Disordered" evidence="6">
    <location>
        <begin position="248"/>
        <end position="270"/>
    </location>
</feature>
<evidence type="ECO:0000259" key="8">
    <source>
        <dbReference type="Pfam" id="PF09924"/>
    </source>
</evidence>
<dbReference type="EMBL" id="JACHJR010000001">
    <property type="protein sequence ID" value="MBB4949039.1"/>
    <property type="molecule type" value="Genomic_DNA"/>
</dbReference>
<feature type="transmembrane region" description="Helical" evidence="7">
    <location>
        <begin position="96"/>
        <end position="118"/>
    </location>
</feature>
<dbReference type="Pfam" id="PF16995">
    <property type="entry name" value="tRNA-synt_2_TM"/>
    <property type="match status" value="1"/>
</dbReference>
<dbReference type="EC" id="6.1.1.6" evidence="10"/>
<dbReference type="PANTHER" id="PTHR34697">
    <property type="entry name" value="PHOSPHATIDYLGLYCEROL LYSYLTRANSFERASE"/>
    <property type="match status" value="1"/>
</dbReference>
<feature type="transmembrane region" description="Helical" evidence="7">
    <location>
        <begin position="408"/>
        <end position="431"/>
    </location>
</feature>
<name>A0A7W7SEK0_9ACTN</name>
<evidence type="ECO:0000256" key="5">
    <source>
        <dbReference type="ARBA" id="ARBA00023136"/>
    </source>
</evidence>
<organism evidence="10 11">
    <name type="scientific">Kitasatospora gansuensis</name>
    <dbReference type="NCBI Taxonomy" id="258050"/>
    <lineage>
        <taxon>Bacteria</taxon>
        <taxon>Bacillati</taxon>
        <taxon>Actinomycetota</taxon>
        <taxon>Actinomycetes</taxon>
        <taxon>Kitasatosporales</taxon>
        <taxon>Streptomycetaceae</taxon>
        <taxon>Kitasatospora</taxon>
    </lineage>
</organism>
<keyword evidence="2" id="KW-1003">Cell membrane</keyword>
<evidence type="ECO:0000256" key="2">
    <source>
        <dbReference type="ARBA" id="ARBA00022475"/>
    </source>
</evidence>
<feature type="transmembrane region" description="Helical" evidence="7">
    <location>
        <begin position="182"/>
        <end position="203"/>
    </location>
</feature>
<feature type="transmembrane region" description="Helical" evidence="7">
    <location>
        <begin position="473"/>
        <end position="491"/>
    </location>
</feature>
<dbReference type="InterPro" id="IPR024320">
    <property type="entry name" value="LPG_synthase_C"/>
</dbReference>
<feature type="transmembrane region" description="Helical" evidence="7">
    <location>
        <begin position="27"/>
        <end position="45"/>
    </location>
</feature>
<evidence type="ECO:0000259" key="9">
    <source>
        <dbReference type="Pfam" id="PF16995"/>
    </source>
</evidence>
<keyword evidence="10" id="KW-0030">Aminoacyl-tRNA synthetase</keyword>
<evidence type="ECO:0000313" key="10">
    <source>
        <dbReference type="EMBL" id="MBB4949039.1"/>
    </source>
</evidence>
<evidence type="ECO:0000256" key="6">
    <source>
        <dbReference type="SAM" id="MobiDB-lite"/>
    </source>
</evidence>
<keyword evidence="4 7" id="KW-1133">Transmembrane helix</keyword>
<feature type="transmembrane region" description="Helical" evidence="7">
    <location>
        <begin position="65"/>
        <end position="84"/>
    </location>
</feature>
<dbReference type="Proteomes" id="UP000573327">
    <property type="component" value="Unassembled WGS sequence"/>
</dbReference>
<feature type="domain" description="Lysyl-tRNA synthetase N-terminal transmembrane region" evidence="9">
    <location>
        <begin position="282"/>
        <end position="491"/>
    </location>
</feature>
<evidence type="ECO:0000256" key="7">
    <source>
        <dbReference type="SAM" id="Phobius"/>
    </source>
</evidence>
<evidence type="ECO:0000256" key="3">
    <source>
        <dbReference type="ARBA" id="ARBA00022692"/>
    </source>
</evidence>
<feature type="transmembrane region" description="Helical" evidence="7">
    <location>
        <begin position="377"/>
        <end position="396"/>
    </location>
</feature>
<evidence type="ECO:0000256" key="1">
    <source>
        <dbReference type="ARBA" id="ARBA00004651"/>
    </source>
</evidence>
<dbReference type="AlphaFoldDB" id="A0A7W7SEK0"/>
<feature type="region of interest" description="Disordered" evidence="6">
    <location>
        <begin position="831"/>
        <end position="852"/>
    </location>
</feature>
<dbReference type="GO" id="GO:0055091">
    <property type="term" value="P:phospholipid homeostasis"/>
    <property type="evidence" value="ECO:0007669"/>
    <property type="project" value="TreeGrafter"/>
</dbReference>
<dbReference type="RefSeq" id="WP_313068502.1">
    <property type="nucleotide sequence ID" value="NZ_JACHJR010000001.1"/>
</dbReference>
<comment type="subcellular location">
    <subcellularLocation>
        <location evidence="1">Cell membrane</location>
        <topology evidence="1">Multi-pass membrane protein</topology>
    </subcellularLocation>
</comment>
<sequence length="852" mass="92751">MEADPSMWQSVLDAYHERIVDPGRQPLFLLLLGLIGSFLFIRFSVRMIRRGTSWWPGNVTPGGLHIHHVVFGQGLMVICGVGAFAVRGDGGALREVLAAGFGIGCGLVLDEFALVLHLEDVYWSEQGRTSVDAVILTVSLIGLLLLGEVPLGGFVGGVTGSQLLGAGLLLVPVLVSLFKGKIWTGLLGVMLPPLAFVGMLRLARPRSPWARWRYHARPRRLARAERREERIHRRLVAAKTSVYDVLAGAPDPSPRPEHPEPVAEAPSPPPMPVEVPPWRGRCATAAEWYLRVAAALNLLAGLIAPFRDRVHRANSGEFFTPVLMTAGFTAALFAALLAVMLRRRKRAAWVVATVVVALYTALFSIALAVLPEDRAHPFNWVSAGLTLAVLLALLLGRPAFRARGEPGNLPLALAFLVGGGALLTGLGAILLRLADQGTAPDWGESATYVALRLVTLSGIGEYADLAVPGWFDLLLNVLGAGLLLVAVRLLFRSPRGLVRLEPEDEERLRELLARHGERDSLGYLALRRDRSVCWSPSGKAAVLHRVVNGVTFATGDPIGDPEAWPQAIEVWRQQARQYAWIPAVLGAGERAGQAYRRSGLRALEFGAEAVVEVAGYRPVEELRQVRERVTAAGYRVLVRRHRDVPAAESAELVRLADAWRHGRGERGLTMTLGRLGDPADGDCLLAECRDEYGRVCALINLVPWGTDGLTLDLVRRDRESDDGLVDLLLTELLLRAGEFGVARVSLNFAMFRHVFERGDRVGAGPVLRLARAGLGSLARWWRLEERYRANARYGPRWVPRFLLYEKSAELPAIVLAGVSTQGLLSRRRLPGGAVTRSGQAGVTAGAEPSSGR</sequence>
<reference evidence="10 11" key="1">
    <citation type="submission" date="2020-08" db="EMBL/GenBank/DDBJ databases">
        <title>Sequencing the genomes of 1000 actinobacteria strains.</title>
        <authorList>
            <person name="Klenk H.-P."/>
        </authorList>
    </citation>
    <scope>NUCLEOTIDE SEQUENCE [LARGE SCALE GENOMIC DNA]</scope>
    <source>
        <strain evidence="10 11">DSM 44786</strain>
    </source>
</reference>
<dbReference type="GO" id="GO:0016755">
    <property type="term" value="F:aminoacyltransferase activity"/>
    <property type="evidence" value="ECO:0007669"/>
    <property type="project" value="TreeGrafter"/>
</dbReference>
<feature type="transmembrane region" description="Helical" evidence="7">
    <location>
        <begin position="288"/>
        <end position="306"/>
    </location>
</feature>
<dbReference type="PANTHER" id="PTHR34697:SF2">
    <property type="entry name" value="PHOSPHATIDYLGLYCEROL LYSYLTRANSFERASE"/>
    <property type="match status" value="1"/>
</dbReference>
<evidence type="ECO:0000313" key="11">
    <source>
        <dbReference type="Proteomes" id="UP000573327"/>
    </source>
</evidence>
<dbReference type="InterPro" id="IPR031553">
    <property type="entry name" value="tRNA-synt_2_TM"/>
</dbReference>
<comment type="caution">
    <text evidence="10">The sequence shown here is derived from an EMBL/GenBank/DDBJ whole genome shotgun (WGS) entry which is preliminary data.</text>
</comment>
<feature type="domain" description="Phosphatidylglycerol lysyltransferase C-terminal" evidence="8">
    <location>
        <begin position="509"/>
        <end position="804"/>
    </location>
</feature>
<proteinExistence type="predicted"/>
<feature type="transmembrane region" description="Helical" evidence="7">
    <location>
        <begin position="348"/>
        <end position="371"/>
    </location>
</feature>
<dbReference type="InterPro" id="IPR051211">
    <property type="entry name" value="PG_lysyltransferase"/>
</dbReference>
<keyword evidence="10" id="KW-0436">Ligase</keyword>
<dbReference type="Pfam" id="PF09924">
    <property type="entry name" value="LPG_synthase_C"/>
    <property type="match status" value="1"/>
</dbReference>